<protein>
    <submittedName>
        <fullName evidence="7">Uncharacterized protein</fullName>
    </submittedName>
</protein>
<feature type="transmembrane region" description="Helical" evidence="6">
    <location>
        <begin position="170"/>
        <end position="190"/>
    </location>
</feature>
<feature type="transmembrane region" description="Helical" evidence="6">
    <location>
        <begin position="452"/>
        <end position="472"/>
    </location>
</feature>
<feature type="transmembrane region" description="Helical" evidence="6">
    <location>
        <begin position="12"/>
        <end position="33"/>
    </location>
</feature>
<dbReference type="InterPro" id="IPR002797">
    <property type="entry name" value="Polysacc_synth"/>
</dbReference>
<reference evidence="8" key="1">
    <citation type="submission" date="2017-09" db="EMBL/GenBank/DDBJ databases">
        <title>Depth-based differentiation of microbial function through sediment-hosted aquifers and enrichment of novel symbionts in the deep terrestrial subsurface.</title>
        <authorList>
            <person name="Probst A.J."/>
            <person name="Ladd B."/>
            <person name="Jarett J.K."/>
            <person name="Geller-Mcgrath D.E."/>
            <person name="Sieber C.M.K."/>
            <person name="Emerson J.B."/>
            <person name="Anantharaman K."/>
            <person name="Thomas B.C."/>
            <person name="Malmstrom R."/>
            <person name="Stieglmeier M."/>
            <person name="Klingl A."/>
            <person name="Woyke T."/>
            <person name="Ryan C.M."/>
            <person name="Banfield J.F."/>
        </authorList>
    </citation>
    <scope>NUCLEOTIDE SEQUENCE [LARGE SCALE GENOMIC DNA]</scope>
</reference>
<feature type="transmembrane region" description="Helical" evidence="6">
    <location>
        <begin position="143"/>
        <end position="164"/>
    </location>
</feature>
<feature type="transmembrane region" description="Helical" evidence="6">
    <location>
        <begin position="88"/>
        <end position="109"/>
    </location>
</feature>
<feature type="transmembrane region" description="Helical" evidence="6">
    <location>
        <begin position="427"/>
        <end position="446"/>
    </location>
</feature>
<dbReference type="Pfam" id="PF01943">
    <property type="entry name" value="Polysacc_synt"/>
    <property type="match status" value="1"/>
</dbReference>
<evidence type="ECO:0000256" key="2">
    <source>
        <dbReference type="ARBA" id="ARBA00022475"/>
    </source>
</evidence>
<keyword evidence="5 6" id="KW-0472">Membrane</keyword>
<dbReference type="GO" id="GO:0005886">
    <property type="term" value="C:plasma membrane"/>
    <property type="evidence" value="ECO:0007669"/>
    <property type="project" value="UniProtKB-SubCell"/>
</dbReference>
<dbReference type="AlphaFoldDB" id="A0A2M6R812"/>
<comment type="subcellular location">
    <subcellularLocation>
        <location evidence="1">Cell membrane</location>
        <topology evidence="1">Multi-pass membrane protein</topology>
    </subcellularLocation>
</comment>
<comment type="caution">
    <text evidence="7">The sequence shown here is derived from an EMBL/GenBank/DDBJ whole genome shotgun (WGS) entry which is preliminary data.</text>
</comment>
<feature type="transmembrane region" description="Helical" evidence="6">
    <location>
        <begin position="393"/>
        <end position="415"/>
    </location>
</feature>
<dbReference type="EMBL" id="PEZX01000042">
    <property type="protein sequence ID" value="PIS06673.1"/>
    <property type="molecule type" value="Genomic_DNA"/>
</dbReference>
<evidence type="ECO:0000256" key="5">
    <source>
        <dbReference type="ARBA" id="ARBA00023136"/>
    </source>
</evidence>
<accession>A0A2M6R812</accession>
<evidence type="ECO:0000256" key="1">
    <source>
        <dbReference type="ARBA" id="ARBA00004651"/>
    </source>
</evidence>
<keyword evidence="4 6" id="KW-1133">Transmembrane helix</keyword>
<feature type="transmembrane region" description="Helical" evidence="6">
    <location>
        <begin position="115"/>
        <end position="136"/>
    </location>
</feature>
<evidence type="ECO:0000256" key="4">
    <source>
        <dbReference type="ARBA" id="ARBA00022989"/>
    </source>
</evidence>
<evidence type="ECO:0000256" key="6">
    <source>
        <dbReference type="SAM" id="Phobius"/>
    </source>
</evidence>
<dbReference type="Proteomes" id="UP000231162">
    <property type="component" value="Unassembled WGS sequence"/>
</dbReference>
<feature type="transmembrane region" description="Helical" evidence="6">
    <location>
        <begin position="45"/>
        <end position="67"/>
    </location>
</feature>
<dbReference type="PANTHER" id="PTHR30250:SF11">
    <property type="entry name" value="O-ANTIGEN TRANSPORTER-RELATED"/>
    <property type="match status" value="1"/>
</dbReference>
<evidence type="ECO:0000256" key="3">
    <source>
        <dbReference type="ARBA" id="ARBA00022692"/>
    </source>
</evidence>
<feature type="transmembrane region" description="Helical" evidence="6">
    <location>
        <begin position="369"/>
        <end position="387"/>
    </location>
</feature>
<feature type="transmembrane region" description="Helical" evidence="6">
    <location>
        <begin position="250"/>
        <end position="272"/>
    </location>
</feature>
<sequence>MTYAKKVANNTIIQLIGRGISTFLSFYIVAMLARRLGVEGFGSYSIVFAYLGLFAVLADFGFFYLLVRKLSANEGDDVEIASNIIAMRTVAAVIIFGLSIGIVQFFPYPHAVKQAIAFATLFFTLISLQNTLFGVFQARYQMYWAVVGDVSSRVVTIIVLYLFFGSSSNLLLIMGAYLAGSTVATLILILRARRLVPFTFGTNFTLWRSILKESIPFGLAIVFSYMYFKVDALILSIMKGPFDVGVYSPAVKILEVVLVIPSMFIATILPIYSKYHTDRDPRLPDTVQKTFDLLSLAMVAVVGGIFATAPQIIQLIAGNEFMTASSVVVGSFSATAITALSIIIFTAVFSYLNPTFSYLLIAAGKQSKLLLPNIILLVVNVGANILLIPRYSYVATALTTVITDCIALGLMYYLAKREVAFTLSLGRLVRCAIAGVIMVVIVRMLALPLLASIGIGGVIYLGCAYLFGGMRAEMVTLLRRKSV</sequence>
<evidence type="ECO:0000313" key="8">
    <source>
        <dbReference type="Proteomes" id="UP000231162"/>
    </source>
</evidence>
<keyword evidence="3 6" id="KW-0812">Transmembrane</keyword>
<keyword evidence="2" id="KW-1003">Cell membrane</keyword>
<name>A0A2M6R812_9BACT</name>
<gene>
    <name evidence="7" type="ORF">COT79_03355</name>
</gene>
<evidence type="ECO:0000313" key="7">
    <source>
        <dbReference type="EMBL" id="PIS06673.1"/>
    </source>
</evidence>
<dbReference type="CDD" id="cd13128">
    <property type="entry name" value="MATE_Wzx_like"/>
    <property type="match status" value="1"/>
</dbReference>
<organism evidence="7 8">
    <name type="scientific">Candidatus Berkelbacteria bacterium CG10_big_fil_rev_8_21_14_0_10_43_14</name>
    <dbReference type="NCBI Taxonomy" id="1974515"/>
    <lineage>
        <taxon>Bacteria</taxon>
        <taxon>Candidatus Berkelbacteria</taxon>
    </lineage>
</organism>
<feature type="transmembrane region" description="Helical" evidence="6">
    <location>
        <begin position="217"/>
        <end position="238"/>
    </location>
</feature>
<feature type="transmembrane region" description="Helical" evidence="6">
    <location>
        <begin position="328"/>
        <end position="349"/>
    </location>
</feature>
<dbReference type="InterPro" id="IPR050833">
    <property type="entry name" value="Poly_Biosynth_Transport"/>
</dbReference>
<dbReference type="PANTHER" id="PTHR30250">
    <property type="entry name" value="PST FAMILY PREDICTED COLANIC ACID TRANSPORTER"/>
    <property type="match status" value="1"/>
</dbReference>
<proteinExistence type="predicted"/>
<feature type="transmembrane region" description="Helical" evidence="6">
    <location>
        <begin position="293"/>
        <end position="316"/>
    </location>
</feature>